<evidence type="ECO:0000256" key="1">
    <source>
        <dbReference type="SAM" id="SignalP"/>
    </source>
</evidence>
<proteinExistence type="predicted"/>
<dbReference type="AlphaFoldDB" id="A0A6A5VL86"/>
<dbReference type="Proteomes" id="UP000800036">
    <property type="component" value="Unassembled WGS sequence"/>
</dbReference>
<evidence type="ECO:0000313" key="2">
    <source>
        <dbReference type="EMBL" id="KAF1978001.1"/>
    </source>
</evidence>
<gene>
    <name evidence="2" type="ORF">BU23DRAFT_550122</name>
</gene>
<organism evidence="2 3">
    <name type="scientific">Bimuria novae-zelandiae CBS 107.79</name>
    <dbReference type="NCBI Taxonomy" id="1447943"/>
    <lineage>
        <taxon>Eukaryota</taxon>
        <taxon>Fungi</taxon>
        <taxon>Dikarya</taxon>
        <taxon>Ascomycota</taxon>
        <taxon>Pezizomycotina</taxon>
        <taxon>Dothideomycetes</taxon>
        <taxon>Pleosporomycetidae</taxon>
        <taxon>Pleosporales</taxon>
        <taxon>Massarineae</taxon>
        <taxon>Didymosphaeriaceae</taxon>
        <taxon>Bimuria</taxon>
    </lineage>
</organism>
<protein>
    <recommendedName>
        <fullName evidence="4">Ubiquitin 3 binding protein But2 C-terminal domain-containing protein</fullName>
    </recommendedName>
</protein>
<reference evidence="2" key="1">
    <citation type="journal article" date="2020" name="Stud. Mycol.">
        <title>101 Dothideomycetes genomes: a test case for predicting lifestyles and emergence of pathogens.</title>
        <authorList>
            <person name="Haridas S."/>
            <person name="Albert R."/>
            <person name="Binder M."/>
            <person name="Bloem J."/>
            <person name="Labutti K."/>
            <person name="Salamov A."/>
            <person name="Andreopoulos B."/>
            <person name="Baker S."/>
            <person name="Barry K."/>
            <person name="Bills G."/>
            <person name="Bluhm B."/>
            <person name="Cannon C."/>
            <person name="Castanera R."/>
            <person name="Culley D."/>
            <person name="Daum C."/>
            <person name="Ezra D."/>
            <person name="Gonzalez J."/>
            <person name="Henrissat B."/>
            <person name="Kuo A."/>
            <person name="Liang C."/>
            <person name="Lipzen A."/>
            <person name="Lutzoni F."/>
            <person name="Magnuson J."/>
            <person name="Mondo S."/>
            <person name="Nolan M."/>
            <person name="Ohm R."/>
            <person name="Pangilinan J."/>
            <person name="Park H.-J."/>
            <person name="Ramirez L."/>
            <person name="Alfaro M."/>
            <person name="Sun H."/>
            <person name="Tritt A."/>
            <person name="Yoshinaga Y."/>
            <person name="Zwiers L.-H."/>
            <person name="Turgeon B."/>
            <person name="Goodwin S."/>
            <person name="Spatafora J."/>
            <person name="Crous P."/>
            <person name="Grigoriev I."/>
        </authorList>
    </citation>
    <scope>NUCLEOTIDE SEQUENCE</scope>
    <source>
        <strain evidence="2">CBS 107.79</strain>
    </source>
</reference>
<feature type="signal peptide" evidence="1">
    <location>
        <begin position="1"/>
        <end position="16"/>
    </location>
</feature>
<feature type="chain" id="PRO_5025464385" description="Ubiquitin 3 binding protein But2 C-terminal domain-containing protein" evidence="1">
    <location>
        <begin position="17"/>
        <end position="217"/>
    </location>
</feature>
<keyword evidence="3" id="KW-1185">Reference proteome</keyword>
<evidence type="ECO:0000313" key="3">
    <source>
        <dbReference type="Proteomes" id="UP000800036"/>
    </source>
</evidence>
<evidence type="ECO:0008006" key="4">
    <source>
        <dbReference type="Google" id="ProtNLM"/>
    </source>
</evidence>
<keyword evidence="1" id="KW-0732">Signal</keyword>
<accession>A0A6A5VL86</accession>
<name>A0A6A5VL86_9PLEO</name>
<dbReference type="OrthoDB" id="3922703at2759"/>
<dbReference type="EMBL" id="ML976661">
    <property type="protein sequence ID" value="KAF1978001.1"/>
    <property type="molecule type" value="Genomic_DNA"/>
</dbReference>
<sequence length="217" mass="24171">MYLSSVFLLLLYVALARPASHVSSEDDNQTWKVTRLDYHYMTEWPGFGPPHTEWPEGRKFNSTISLDVQIPDELAPGSNWVYKCDMNWEHSVLPGISADCIPQSIHKHVHDNVAFFVEPWQIPGKDLPPGSPAEMPFSLTIQKTSVTQSWGPARRWLGNVTISCDDPGSPSSYLTCLTGPPFDGMRCKLGAINNIDLSNKTELQVFAQEVCDSTASC</sequence>